<accession>A0A4Y8WL00</accession>
<evidence type="ECO:0000259" key="6">
    <source>
        <dbReference type="Pfam" id="PF04932"/>
    </source>
</evidence>
<feature type="transmembrane region" description="Helical" evidence="5">
    <location>
        <begin position="173"/>
        <end position="190"/>
    </location>
</feature>
<feature type="domain" description="O-antigen ligase-related" evidence="6">
    <location>
        <begin position="179"/>
        <end position="333"/>
    </location>
</feature>
<dbReference type="AlphaFoldDB" id="A0A4Y8WL00"/>
<dbReference type="OrthoDB" id="6358855at2"/>
<feature type="transmembrane region" description="Helical" evidence="5">
    <location>
        <begin position="115"/>
        <end position="132"/>
    </location>
</feature>
<proteinExistence type="predicted"/>
<feature type="transmembrane region" description="Helical" evidence="5">
    <location>
        <begin position="90"/>
        <end position="108"/>
    </location>
</feature>
<feature type="transmembrane region" description="Helical" evidence="5">
    <location>
        <begin position="144"/>
        <end position="166"/>
    </location>
</feature>
<feature type="transmembrane region" description="Helical" evidence="5">
    <location>
        <begin position="34"/>
        <end position="53"/>
    </location>
</feature>
<dbReference type="Pfam" id="PF04932">
    <property type="entry name" value="Wzy_C"/>
    <property type="match status" value="1"/>
</dbReference>
<dbReference type="GO" id="GO:0016020">
    <property type="term" value="C:membrane"/>
    <property type="evidence" value="ECO:0007669"/>
    <property type="project" value="UniProtKB-SubCell"/>
</dbReference>
<keyword evidence="8" id="KW-1185">Reference proteome</keyword>
<feature type="transmembrane region" description="Helical" evidence="5">
    <location>
        <begin position="12"/>
        <end position="28"/>
    </location>
</feature>
<evidence type="ECO:0000256" key="5">
    <source>
        <dbReference type="SAM" id="Phobius"/>
    </source>
</evidence>
<sequence length="399" mass="45104">MSEITSRNKLTSLLFLAPAFWITTGMLWDGDGDMRLVPIVLAIAVISIFRFRFEVIKDNFKNSFWIKLLLINGLFGAIAYELYGFDSRELRATLIMLFLFLAIPKSFYAKNRLQWFLLVAAISCSLYGYYYQVTVTLERGQWPINAIPFATICGLVATSSFGLLFSRFDQKKVPILIISFSLSIVGLLLSESRGPLISLIAVVFLILSYVAYKSHKAMLICVLLGLIVTCYGMSKIPLVKNRIEGTIQELNVIHKGNYTSSIGIRLQMVGIGFELWQQKPVFGFGKDIKVEFDRLESEARINSYVNRLISMTFHNGYLDKFVLYGVVGGGIFLTFLFYPIWLSRVYSTENGSALLWAPALFIAICNLSDAPFINAQAAIYYMFIIGSVTMMLSNEKERE</sequence>
<dbReference type="Proteomes" id="UP000297753">
    <property type="component" value="Unassembled WGS sequence"/>
</dbReference>
<feature type="transmembrane region" description="Helical" evidence="5">
    <location>
        <begin position="65"/>
        <end position="84"/>
    </location>
</feature>
<reference evidence="7 8" key="1">
    <citation type="submission" date="2019-01" db="EMBL/GenBank/DDBJ databases">
        <title>Vibrio BEI176 sp. nov, a marine bacterium isolated from China: eastern marignal seas.</title>
        <authorList>
            <person name="Li B."/>
        </authorList>
    </citation>
    <scope>NUCLEOTIDE SEQUENCE [LARGE SCALE GENOMIC DNA]</scope>
    <source>
        <strain evidence="7 8">BEI176</strain>
    </source>
</reference>
<organism evidence="7 8">
    <name type="scientific">Vibrio ouci</name>
    <dbReference type="NCBI Taxonomy" id="2499078"/>
    <lineage>
        <taxon>Bacteria</taxon>
        <taxon>Pseudomonadati</taxon>
        <taxon>Pseudomonadota</taxon>
        <taxon>Gammaproteobacteria</taxon>
        <taxon>Vibrionales</taxon>
        <taxon>Vibrionaceae</taxon>
        <taxon>Vibrio</taxon>
    </lineage>
</organism>
<evidence type="ECO:0000313" key="8">
    <source>
        <dbReference type="Proteomes" id="UP000297753"/>
    </source>
</evidence>
<feature type="transmembrane region" description="Helical" evidence="5">
    <location>
        <begin position="196"/>
        <end position="212"/>
    </location>
</feature>
<evidence type="ECO:0000256" key="2">
    <source>
        <dbReference type="ARBA" id="ARBA00022692"/>
    </source>
</evidence>
<keyword evidence="4 5" id="KW-0472">Membrane</keyword>
<comment type="subcellular location">
    <subcellularLocation>
        <location evidence="1">Membrane</location>
        <topology evidence="1">Multi-pass membrane protein</topology>
    </subcellularLocation>
</comment>
<dbReference type="InterPro" id="IPR051533">
    <property type="entry name" value="WaaL-like"/>
</dbReference>
<dbReference type="GO" id="GO:0016874">
    <property type="term" value="F:ligase activity"/>
    <property type="evidence" value="ECO:0007669"/>
    <property type="project" value="UniProtKB-KW"/>
</dbReference>
<dbReference type="InterPro" id="IPR007016">
    <property type="entry name" value="O-antigen_ligase-rel_domated"/>
</dbReference>
<keyword evidence="7" id="KW-0436">Ligase</keyword>
<keyword evidence="3 5" id="KW-1133">Transmembrane helix</keyword>
<comment type="caution">
    <text evidence="7">The sequence shown here is derived from an EMBL/GenBank/DDBJ whole genome shotgun (WGS) entry which is preliminary data.</text>
</comment>
<evidence type="ECO:0000256" key="3">
    <source>
        <dbReference type="ARBA" id="ARBA00022989"/>
    </source>
</evidence>
<dbReference type="PANTHER" id="PTHR37422:SF13">
    <property type="entry name" value="LIPOPOLYSACCHARIDE BIOSYNTHESIS PROTEIN PA4999-RELATED"/>
    <property type="match status" value="1"/>
</dbReference>
<dbReference type="RefSeq" id="WP_134834200.1">
    <property type="nucleotide sequence ID" value="NZ_SATR01000003.1"/>
</dbReference>
<protein>
    <submittedName>
        <fullName evidence="7">O-antigen ligase domain-containing protein</fullName>
    </submittedName>
</protein>
<dbReference type="EMBL" id="SATR01000003">
    <property type="protein sequence ID" value="TFH92971.1"/>
    <property type="molecule type" value="Genomic_DNA"/>
</dbReference>
<feature type="transmembrane region" description="Helical" evidence="5">
    <location>
        <begin position="321"/>
        <end position="341"/>
    </location>
</feature>
<name>A0A4Y8WL00_9VIBR</name>
<gene>
    <name evidence="7" type="ORF">ELS82_03185</name>
</gene>
<evidence type="ECO:0000313" key="7">
    <source>
        <dbReference type="EMBL" id="TFH92971.1"/>
    </source>
</evidence>
<keyword evidence="2 5" id="KW-0812">Transmembrane</keyword>
<dbReference type="PANTHER" id="PTHR37422">
    <property type="entry name" value="TEICHURONIC ACID BIOSYNTHESIS PROTEIN TUAE"/>
    <property type="match status" value="1"/>
</dbReference>
<feature type="transmembrane region" description="Helical" evidence="5">
    <location>
        <begin position="353"/>
        <end position="372"/>
    </location>
</feature>
<evidence type="ECO:0000256" key="4">
    <source>
        <dbReference type="ARBA" id="ARBA00023136"/>
    </source>
</evidence>
<evidence type="ECO:0000256" key="1">
    <source>
        <dbReference type="ARBA" id="ARBA00004141"/>
    </source>
</evidence>